<name>A0ABQ8T4L8_PERAM</name>
<protein>
    <recommendedName>
        <fullName evidence="1">Platelet-derived growth factor (PDGF) family profile domain-containing protein</fullName>
    </recommendedName>
</protein>
<organism evidence="2 3">
    <name type="scientific">Periplaneta americana</name>
    <name type="common">American cockroach</name>
    <name type="synonym">Blatta americana</name>
    <dbReference type="NCBI Taxonomy" id="6978"/>
    <lineage>
        <taxon>Eukaryota</taxon>
        <taxon>Metazoa</taxon>
        <taxon>Ecdysozoa</taxon>
        <taxon>Arthropoda</taxon>
        <taxon>Hexapoda</taxon>
        <taxon>Insecta</taxon>
        <taxon>Pterygota</taxon>
        <taxon>Neoptera</taxon>
        <taxon>Polyneoptera</taxon>
        <taxon>Dictyoptera</taxon>
        <taxon>Blattodea</taxon>
        <taxon>Blattoidea</taxon>
        <taxon>Blattidae</taxon>
        <taxon>Blattinae</taxon>
        <taxon>Periplaneta</taxon>
    </lineage>
</organism>
<dbReference type="Proteomes" id="UP001148838">
    <property type="component" value="Unassembled WGS sequence"/>
</dbReference>
<evidence type="ECO:0000259" key="1">
    <source>
        <dbReference type="PROSITE" id="PS50278"/>
    </source>
</evidence>
<comment type="caution">
    <text evidence="2">The sequence shown here is derived from an EMBL/GenBank/DDBJ whole genome shotgun (WGS) entry which is preliminary data.</text>
</comment>
<dbReference type="Pfam" id="PF00341">
    <property type="entry name" value="PDGF"/>
    <property type="match status" value="1"/>
</dbReference>
<dbReference type="SUPFAM" id="SSF57501">
    <property type="entry name" value="Cystine-knot cytokines"/>
    <property type="match status" value="1"/>
</dbReference>
<evidence type="ECO:0000313" key="3">
    <source>
        <dbReference type="Proteomes" id="UP001148838"/>
    </source>
</evidence>
<dbReference type="PROSITE" id="PS50278">
    <property type="entry name" value="PDGF_2"/>
    <property type="match status" value="1"/>
</dbReference>
<evidence type="ECO:0000313" key="2">
    <source>
        <dbReference type="EMBL" id="KAJ4441446.1"/>
    </source>
</evidence>
<proteinExistence type="predicted"/>
<reference evidence="2 3" key="1">
    <citation type="journal article" date="2022" name="Allergy">
        <title>Genome assembly and annotation of Periplaneta americana reveal a comprehensive cockroach allergen profile.</title>
        <authorList>
            <person name="Wang L."/>
            <person name="Xiong Q."/>
            <person name="Saelim N."/>
            <person name="Wang L."/>
            <person name="Nong W."/>
            <person name="Wan A.T."/>
            <person name="Shi M."/>
            <person name="Liu X."/>
            <person name="Cao Q."/>
            <person name="Hui J.H.L."/>
            <person name="Sookrung N."/>
            <person name="Leung T.F."/>
            <person name="Tungtrongchitr A."/>
            <person name="Tsui S.K.W."/>
        </authorList>
    </citation>
    <scope>NUCLEOTIDE SEQUENCE [LARGE SCALE GENOMIC DNA]</scope>
    <source>
        <strain evidence="2">PWHHKU_190912</strain>
    </source>
</reference>
<accession>A0ABQ8T4L8</accession>
<gene>
    <name evidence="2" type="ORF">ANN_11301</name>
</gene>
<keyword evidence="3" id="KW-1185">Reference proteome</keyword>
<feature type="non-terminal residue" evidence="2">
    <location>
        <position position="1"/>
    </location>
</feature>
<dbReference type="EMBL" id="JAJSOF020000015">
    <property type="protein sequence ID" value="KAJ4441446.1"/>
    <property type="molecule type" value="Genomic_DNA"/>
</dbReference>
<feature type="domain" description="Platelet-derived growth factor (PDGF) family profile" evidence="1">
    <location>
        <begin position="1"/>
        <end position="58"/>
    </location>
</feature>
<sequence>YSPSAVVVKRCAGMCHNQLSCVPKEKKMTVFSVYQRKDGEPVPTCGQVHVEEHVRCKCDCTVMESHCNKKQEYDKQECMCKCMNMDEREPCEKDGKLWDQKECKCNCKQEEDCTTGHYWVPSLCR</sequence>
<dbReference type="InterPro" id="IPR000072">
    <property type="entry name" value="PDGF/VEGF_dom"/>
</dbReference>
<dbReference type="Gene3D" id="2.10.90.10">
    <property type="entry name" value="Cystine-knot cytokines"/>
    <property type="match status" value="1"/>
</dbReference>
<dbReference type="InterPro" id="IPR029034">
    <property type="entry name" value="Cystine-knot_cytokine"/>
</dbReference>